<keyword evidence="1" id="KW-0378">Hydrolase</keyword>
<feature type="domain" description="BD-FAE-like" evidence="3">
    <location>
        <begin position="22"/>
        <end position="144"/>
    </location>
</feature>
<proteinExistence type="predicted"/>
<dbReference type="SUPFAM" id="SSF53474">
    <property type="entry name" value="alpha/beta-Hydrolases"/>
    <property type="match status" value="1"/>
</dbReference>
<dbReference type="InterPro" id="IPR050300">
    <property type="entry name" value="GDXG_lipolytic_enzyme"/>
</dbReference>
<dbReference type="Proteomes" id="UP001174691">
    <property type="component" value="Unassembled WGS sequence"/>
</dbReference>
<dbReference type="Gene3D" id="3.40.50.1820">
    <property type="entry name" value="alpha/beta hydrolase"/>
    <property type="match status" value="1"/>
</dbReference>
<reference evidence="4" key="1">
    <citation type="submission" date="2022-07" db="EMBL/GenBank/DDBJ databases">
        <title>Fungi with potential for degradation of polypropylene.</title>
        <authorList>
            <person name="Gostincar C."/>
        </authorList>
    </citation>
    <scope>NUCLEOTIDE SEQUENCE</scope>
    <source>
        <strain evidence="4">EXF-13287</strain>
    </source>
</reference>
<evidence type="ECO:0000313" key="5">
    <source>
        <dbReference type="Proteomes" id="UP001174691"/>
    </source>
</evidence>
<accession>A0AA38VG45</accession>
<comment type="caution">
    <text evidence="4">The sequence shown here is derived from an EMBL/GenBank/DDBJ whole genome shotgun (WGS) entry which is preliminary data.</text>
</comment>
<gene>
    <name evidence="4" type="ORF">NKR19_g10035</name>
</gene>
<evidence type="ECO:0000256" key="1">
    <source>
        <dbReference type="ARBA" id="ARBA00022801"/>
    </source>
</evidence>
<dbReference type="InterPro" id="IPR029058">
    <property type="entry name" value="AB_hydrolase_fold"/>
</dbReference>
<evidence type="ECO:0000313" key="4">
    <source>
        <dbReference type="EMBL" id="KAJ9130114.1"/>
    </source>
</evidence>
<evidence type="ECO:0000259" key="3">
    <source>
        <dbReference type="Pfam" id="PF20434"/>
    </source>
</evidence>
<feature type="domain" description="Peptidase S9 prolyl oligopeptidase catalytic" evidence="2">
    <location>
        <begin position="240"/>
        <end position="303"/>
    </location>
</feature>
<evidence type="ECO:0000259" key="2">
    <source>
        <dbReference type="Pfam" id="PF00326"/>
    </source>
</evidence>
<dbReference type="PRINTS" id="PR00111">
    <property type="entry name" value="ABHYDROLASE"/>
</dbReference>
<dbReference type="GO" id="GO:0008236">
    <property type="term" value="F:serine-type peptidase activity"/>
    <property type="evidence" value="ECO:0007669"/>
    <property type="project" value="InterPro"/>
</dbReference>
<organism evidence="4 5">
    <name type="scientific">Coniochaeta hoffmannii</name>
    <dbReference type="NCBI Taxonomy" id="91930"/>
    <lineage>
        <taxon>Eukaryota</taxon>
        <taxon>Fungi</taxon>
        <taxon>Dikarya</taxon>
        <taxon>Ascomycota</taxon>
        <taxon>Pezizomycotina</taxon>
        <taxon>Sordariomycetes</taxon>
        <taxon>Sordariomycetidae</taxon>
        <taxon>Coniochaetales</taxon>
        <taxon>Coniochaetaceae</taxon>
        <taxon>Coniochaeta</taxon>
    </lineage>
</organism>
<dbReference type="PANTHER" id="PTHR48081:SF3">
    <property type="entry name" value="ALPHA_BETA HYDROLASE FOLD-3 DOMAIN-CONTAINING PROTEIN"/>
    <property type="match status" value="1"/>
</dbReference>
<sequence>MAHLPPHRVVYKKLGEQQIDADLYIPPSSVRTTKATGCPVIIDIHGGAFKLGSSRLVNNDQIRDCTDRGWLVVAPNHRLCPQVTVLDGPIQDCRDLLAWIHAGGLQEALDALAVGDDEEIPVDLDHVFAFGTSSGGTLALCLGFGVPRPVAGIFSLYGPVHFSHPFWTSPLPHLRSKLPPNLDPSFLNLVFSESPVPTEGGVSLEGQAAPGGSPDFSDPRQAYALTQIANGTLWDAIFPSKEWKEIDPVLNVTGQFPPTFIVHGEEDDMVPLELSWKLYEVLRREGVRCGMRTAPGEGHTFAARMTVGSRTWEVQKEGFEFLEALLR</sequence>
<dbReference type="Pfam" id="PF20434">
    <property type="entry name" value="BD-FAE"/>
    <property type="match status" value="1"/>
</dbReference>
<dbReference type="PANTHER" id="PTHR48081">
    <property type="entry name" value="AB HYDROLASE SUPERFAMILY PROTEIN C4A8.06C"/>
    <property type="match status" value="1"/>
</dbReference>
<dbReference type="InterPro" id="IPR001375">
    <property type="entry name" value="Peptidase_S9_cat"/>
</dbReference>
<dbReference type="GO" id="GO:0006508">
    <property type="term" value="P:proteolysis"/>
    <property type="evidence" value="ECO:0007669"/>
    <property type="project" value="InterPro"/>
</dbReference>
<protein>
    <submittedName>
        <fullName evidence="4">Polyketide synthase</fullName>
    </submittedName>
</protein>
<dbReference type="EMBL" id="JANBVN010000285">
    <property type="protein sequence ID" value="KAJ9130114.1"/>
    <property type="molecule type" value="Genomic_DNA"/>
</dbReference>
<dbReference type="AlphaFoldDB" id="A0AA38VG45"/>
<keyword evidence="5" id="KW-1185">Reference proteome</keyword>
<dbReference type="InterPro" id="IPR000073">
    <property type="entry name" value="AB_hydrolase_1"/>
</dbReference>
<dbReference type="InterPro" id="IPR049492">
    <property type="entry name" value="BD-FAE-like_dom"/>
</dbReference>
<dbReference type="Pfam" id="PF00326">
    <property type="entry name" value="Peptidase_S9"/>
    <property type="match status" value="1"/>
</dbReference>
<name>A0AA38VG45_9PEZI</name>